<gene>
    <name evidence="1" type="ORF">GRFL_2206</name>
</gene>
<dbReference type="RefSeq" id="WP_257787355.1">
    <property type="nucleotide sequence ID" value="NZ_AMRU01000009.1"/>
</dbReference>
<dbReference type="Proteomes" id="UP000186230">
    <property type="component" value="Chromosome"/>
</dbReference>
<protein>
    <submittedName>
        <fullName evidence="1">Uncharacterized protein</fullName>
    </submittedName>
</protein>
<proteinExistence type="predicted"/>
<evidence type="ECO:0000313" key="1">
    <source>
        <dbReference type="EMBL" id="APU68930.1"/>
    </source>
</evidence>
<dbReference type="AlphaFoldDB" id="A0A1L7I5Q0"/>
<dbReference type="EMBL" id="CP016359">
    <property type="protein sequence ID" value="APU68930.1"/>
    <property type="molecule type" value="Genomic_DNA"/>
</dbReference>
<sequence length="40" mass="4546">MNSKIQLDVGCTVKDLIANSEEIPVKTILEILFRRAPFQD</sequence>
<name>A0A1L7I5Q0_9FLAO</name>
<evidence type="ECO:0000313" key="2">
    <source>
        <dbReference type="Proteomes" id="UP000186230"/>
    </source>
</evidence>
<dbReference type="KEGG" id="gfl:GRFL_2206"/>
<accession>A0A1L7I5Q0</accession>
<organism evidence="1 2">
    <name type="scientific">Christiangramia flava JLT2011</name>
    <dbReference type="NCBI Taxonomy" id="1229726"/>
    <lineage>
        <taxon>Bacteria</taxon>
        <taxon>Pseudomonadati</taxon>
        <taxon>Bacteroidota</taxon>
        <taxon>Flavobacteriia</taxon>
        <taxon>Flavobacteriales</taxon>
        <taxon>Flavobacteriaceae</taxon>
        <taxon>Christiangramia</taxon>
    </lineage>
</organism>
<keyword evidence="2" id="KW-1185">Reference proteome</keyword>
<reference evidence="1 2" key="1">
    <citation type="submission" date="2016-07" db="EMBL/GenBank/DDBJ databases">
        <title>Multi-omics approach to identify versatile polysaccharide utilization systems of a marine flavobacterium Gramella flava.</title>
        <authorList>
            <person name="Tang K."/>
        </authorList>
    </citation>
    <scope>NUCLEOTIDE SEQUENCE [LARGE SCALE GENOMIC DNA]</scope>
    <source>
        <strain evidence="1 2">JLT2011</strain>
    </source>
</reference>